<dbReference type="Pfam" id="PF13630">
    <property type="entry name" value="SdpI"/>
    <property type="match status" value="1"/>
</dbReference>
<feature type="transmembrane region" description="Helical" evidence="1">
    <location>
        <begin position="89"/>
        <end position="113"/>
    </location>
</feature>
<keyword evidence="1" id="KW-1133">Transmembrane helix</keyword>
<dbReference type="RefSeq" id="WP_010934056.1">
    <property type="nucleotide sequence ID" value="NZ_JADQUU010000022.1"/>
</dbReference>
<protein>
    <recommendedName>
        <fullName evidence="4">Integral membrane protein</fullName>
    </recommendedName>
</protein>
<dbReference type="Proteomes" id="UP000197692">
    <property type="component" value="Unassembled WGS sequence"/>
</dbReference>
<gene>
    <name evidence="2" type="ORF">AY602_01530</name>
</gene>
<feature type="transmembrane region" description="Helical" evidence="1">
    <location>
        <begin position="62"/>
        <end position="83"/>
    </location>
</feature>
<sequence length="126" mass="13011">MPIAAALSASVGLILLSVLCLTLPKVAMSGNIQRNSAIGIRTKETKKSDSAWLEGHRKATPILQATGIITLGITAILLVSSFFQAFPPLLPVVSGILAYGVLFAGFIAGAVVANKAAKNVNIQKGI</sequence>
<organism evidence="2 3">
    <name type="scientific">Corynebacterium diphtheriae bv. mitis</name>
    <dbReference type="NCBI Taxonomy" id="1806053"/>
    <lineage>
        <taxon>Bacteria</taxon>
        <taxon>Bacillati</taxon>
        <taxon>Actinomycetota</taxon>
        <taxon>Actinomycetes</taxon>
        <taxon>Mycobacteriales</taxon>
        <taxon>Corynebacteriaceae</taxon>
        <taxon>Corynebacterium</taxon>
    </lineage>
</organism>
<reference evidence="3" key="1">
    <citation type="submission" date="2016-02" db="EMBL/GenBank/DDBJ databases">
        <title>Genomic analyses of a collection of pathogenic Corynebacterium diphtheriae.</title>
        <authorList>
            <person name="Sangal V."/>
            <person name="Titov L."/>
        </authorList>
    </citation>
    <scope>NUCLEOTIDE SEQUENCE [LARGE SCALE GENOMIC DNA]</scope>
    <source>
        <strain evidence="3">1438</strain>
    </source>
</reference>
<dbReference type="EMBL" id="LSZF01000018">
    <property type="protein sequence ID" value="OWM35481.1"/>
    <property type="molecule type" value="Genomic_DNA"/>
</dbReference>
<keyword evidence="1" id="KW-0812">Transmembrane</keyword>
<keyword evidence="1" id="KW-0472">Membrane</keyword>
<evidence type="ECO:0000313" key="3">
    <source>
        <dbReference type="Proteomes" id="UP000197692"/>
    </source>
</evidence>
<dbReference type="InterPro" id="IPR025962">
    <property type="entry name" value="SdpI/YhfL"/>
</dbReference>
<proteinExistence type="predicted"/>
<accession>A0A854NLK7</accession>
<comment type="caution">
    <text evidence="2">The sequence shown here is derived from an EMBL/GenBank/DDBJ whole genome shotgun (WGS) entry which is preliminary data.</text>
</comment>
<evidence type="ECO:0008006" key="4">
    <source>
        <dbReference type="Google" id="ProtNLM"/>
    </source>
</evidence>
<evidence type="ECO:0000256" key="1">
    <source>
        <dbReference type="SAM" id="Phobius"/>
    </source>
</evidence>
<name>A0A854NLK7_CORDP</name>
<dbReference type="AlphaFoldDB" id="A0A854NLK7"/>
<evidence type="ECO:0000313" key="2">
    <source>
        <dbReference type="EMBL" id="OWM35481.1"/>
    </source>
</evidence>
<feature type="transmembrane region" description="Helical" evidence="1">
    <location>
        <begin position="6"/>
        <end position="24"/>
    </location>
</feature>